<dbReference type="GO" id="GO:0016158">
    <property type="term" value="F:inositol hexakisphosphate 3-phosphatase activity"/>
    <property type="evidence" value="ECO:0007669"/>
    <property type="project" value="UniProtKB-EC"/>
</dbReference>
<dbReference type="RefSeq" id="WP_236684695.1">
    <property type="nucleotide sequence ID" value="NZ_CP011546.1"/>
</dbReference>
<feature type="region of interest" description="Disordered" evidence="1">
    <location>
        <begin position="323"/>
        <end position="359"/>
    </location>
</feature>
<evidence type="ECO:0000313" key="5">
    <source>
        <dbReference type="Proteomes" id="UP000035548"/>
    </source>
</evidence>
<feature type="domain" description="Endonuclease/exonuclease/phosphatase" evidence="3">
    <location>
        <begin position="75"/>
        <end position="401"/>
    </location>
</feature>
<dbReference type="PATRIC" id="fig|1072256.5.peg.1504"/>
<dbReference type="InterPro" id="IPR036691">
    <property type="entry name" value="Endo/exonu/phosph_ase_sf"/>
</dbReference>
<keyword evidence="4" id="KW-0269">Exonuclease</keyword>
<dbReference type="GO" id="GO:0004519">
    <property type="term" value="F:endonuclease activity"/>
    <property type="evidence" value="ECO:0007669"/>
    <property type="project" value="UniProtKB-KW"/>
</dbReference>
<feature type="chain" id="PRO_5005184448" evidence="2">
    <location>
        <begin position="22"/>
        <end position="409"/>
    </location>
</feature>
<keyword evidence="4" id="KW-0255">Endonuclease</keyword>
<name>A0A0G3HFI6_9CORY</name>
<feature type="compositionally biased region" description="Polar residues" evidence="1">
    <location>
        <begin position="325"/>
        <end position="338"/>
    </location>
</feature>
<dbReference type="Pfam" id="PF03372">
    <property type="entry name" value="Exo_endo_phos"/>
    <property type="match status" value="1"/>
</dbReference>
<proteinExistence type="predicted"/>
<keyword evidence="5" id="KW-1185">Reference proteome</keyword>
<sequence>MMRLGAAVAAVTTILAPFSSAVEDLSSAVPEIAGQLSSHAGLSSTAQKQDTGVTVATYNTALNRPKAGQLAADMAAGTDEQARNIAAVIQAANPDILILNEFDYDPTGQALADFQANYLGQPQHGQQPVAYPYTFSAQVNTGVDSGLDLDGNGVLGEGNDAYGFGLFPGQYGMAVLSKYPIDTEKVRTLQQLRWHSMPNNRLPYDYYGDNAHQLRLSSKSHWDVPVTVAGESIHLIVAHPTPPAFEGPEQRNTRRNGDEIRLLADYVSGGERAEWIVDDAGVRGGLADGARFVVFGDMNSDPHDGDNSGATGIDQLLTLPALQDPQPTSVGAEQSNEQGPGVHRTPAKTDTADFSEPKPGNLRVDYVLPSAGFTVTDSGVFWPAKGEPLAELMTPERTSDHHLVWATIR</sequence>
<evidence type="ECO:0000259" key="3">
    <source>
        <dbReference type="Pfam" id="PF03372"/>
    </source>
</evidence>
<dbReference type="SUPFAM" id="SSF56219">
    <property type="entry name" value="DNase I-like"/>
    <property type="match status" value="1"/>
</dbReference>
<evidence type="ECO:0000256" key="1">
    <source>
        <dbReference type="SAM" id="MobiDB-lite"/>
    </source>
</evidence>
<dbReference type="STRING" id="1072256.CUTER_07605"/>
<evidence type="ECO:0000256" key="2">
    <source>
        <dbReference type="SAM" id="SignalP"/>
    </source>
</evidence>
<evidence type="ECO:0000313" key="4">
    <source>
        <dbReference type="EMBL" id="AKK11510.1"/>
    </source>
</evidence>
<protein>
    <submittedName>
        <fullName evidence="4">Endonuclease/exonuclease/phosphatase family protein</fullName>
        <ecNumber evidence="4">3.1.3.8</ecNumber>
    </submittedName>
</protein>
<organism evidence="4 5">
    <name type="scientific">Corynebacterium uterequi</name>
    <dbReference type="NCBI Taxonomy" id="1072256"/>
    <lineage>
        <taxon>Bacteria</taxon>
        <taxon>Bacillati</taxon>
        <taxon>Actinomycetota</taxon>
        <taxon>Actinomycetes</taxon>
        <taxon>Mycobacteriales</taxon>
        <taxon>Corynebacteriaceae</taxon>
        <taxon>Corynebacterium</taxon>
    </lineage>
</organism>
<dbReference type="AlphaFoldDB" id="A0A0G3HFI6"/>
<accession>A0A0G3HFI6</accession>
<keyword evidence="4" id="KW-0378">Hydrolase</keyword>
<dbReference type="Proteomes" id="UP000035548">
    <property type="component" value="Chromosome"/>
</dbReference>
<reference evidence="5" key="2">
    <citation type="submission" date="2015-05" db="EMBL/GenBank/DDBJ databases">
        <title>Complete genome sequence of Corynebacterium uterequi DSM 45634, isolated from the uterus of a maiden mare.</title>
        <authorList>
            <person name="Ruckert C."/>
            <person name="Albersmeier A."/>
            <person name="Winkler A."/>
            <person name="Tauch A."/>
        </authorList>
    </citation>
    <scope>NUCLEOTIDE SEQUENCE [LARGE SCALE GENOMIC DNA]</scope>
    <source>
        <strain evidence="5">DSM 45634</strain>
    </source>
</reference>
<dbReference type="KEGG" id="cut:CUTER_07605"/>
<dbReference type="EC" id="3.1.3.8" evidence="4"/>
<dbReference type="EMBL" id="CP011546">
    <property type="protein sequence ID" value="AKK11510.1"/>
    <property type="molecule type" value="Genomic_DNA"/>
</dbReference>
<keyword evidence="4" id="KW-0540">Nuclease</keyword>
<dbReference type="GO" id="GO:0004527">
    <property type="term" value="F:exonuclease activity"/>
    <property type="evidence" value="ECO:0007669"/>
    <property type="project" value="UniProtKB-KW"/>
</dbReference>
<keyword evidence="2" id="KW-0732">Signal</keyword>
<reference evidence="4 5" key="1">
    <citation type="journal article" date="2015" name="Genome Announc.">
        <title>Virulence Factor Genes Detected in the Complete Genome Sequence of Corynebacterium uterequi DSM 45634, Isolated from the Uterus of a Maiden Mare.</title>
        <authorList>
            <person name="Ruckert C."/>
            <person name="Kriete M."/>
            <person name="Jaenicke S."/>
            <person name="Winkler A."/>
            <person name="Tauch A."/>
        </authorList>
    </citation>
    <scope>NUCLEOTIDE SEQUENCE [LARGE SCALE GENOMIC DNA]</scope>
    <source>
        <strain evidence="4 5">DSM 45634</strain>
    </source>
</reference>
<dbReference type="InterPro" id="IPR005135">
    <property type="entry name" value="Endo/exonuclease/phosphatase"/>
</dbReference>
<dbReference type="Gene3D" id="3.60.10.10">
    <property type="entry name" value="Endonuclease/exonuclease/phosphatase"/>
    <property type="match status" value="1"/>
</dbReference>
<feature type="signal peptide" evidence="2">
    <location>
        <begin position="1"/>
        <end position="21"/>
    </location>
</feature>
<gene>
    <name evidence="4" type="ORF">CUTER_07605</name>
</gene>